<dbReference type="RefSeq" id="WP_408160140.1">
    <property type="nucleotide sequence ID" value="NZ_JAQQFM010000011.1"/>
</dbReference>
<sequence>MKSASALPRFSTTRFFTLTALALLAGAGSAMAAEPSGPEVGQPPPACAELDARVTAWPQWDRFKQGFLQADGRVIDYATEIQQTTSEGQSYAMFFALVANDPARFATLWAWSRANLGLGSDKLPAWQWGKRTDGSYGVVDANSAADSDLWIAYALVEAGRLWAKPEYDAAGMKLLEQIKQKEIVDLPKLGSMLLPGEVGFVLGPKQWRLNPSYLPLPLLRRMAAVDASGPWNAMASSTVQLIRQAAPHGYAPDWLLYDGARGALPDTEKPGVGSYDAIRVYLWAGVTANGDPLAQPLRQAVGGMGRYVAANQDKSGLPPEKVDTRSGAAEGKGPVGFSAGLLPYLKNSGQDSSFKSQQQLVQERWNQATQKPVHAADGSPTDGKGEFNYYNSVLTLFGLGWAQGRYRFDTDGKLLPAWVCN</sequence>
<organism evidence="10 11">
    <name type="scientific">Herbaspirillum lusitanum</name>
    <dbReference type="NCBI Taxonomy" id="213312"/>
    <lineage>
        <taxon>Bacteria</taxon>
        <taxon>Pseudomonadati</taxon>
        <taxon>Pseudomonadota</taxon>
        <taxon>Betaproteobacteria</taxon>
        <taxon>Burkholderiales</taxon>
        <taxon>Oxalobacteraceae</taxon>
        <taxon>Herbaspirillum</taxon>
    </lineage>
</organism>
<evidence type="ECO:0000256" key="3">
    <source>
        <dbReference type="ARBA" id="ARBA00012601"/>
    </source>
</evidence>
<dbReference type="GO" id="GO:0008810">
    <property type="term" value="F:cellulase activity"/>
    <property type="evidence" value="ECO:0007669"/>
    <property type="project" value="UniProtKB-EC"/>
</dbReference>
<evidence type="ECO:0000256" key="4">
    <source>
        <dbReference type="ARBA" id="ARBA00022801"/>
    </source>
</evidence>
<protein>
    <recommendedName>
        <fullName evidence="3">cellulase</fullName>
        <ecNumber evidence="3">3.2.1.4</ecNumber>
    </recommendedName>
</protein>
<dbReference type="InterPro" id="IPR002037">
    <property type="entry name" value="Glyco_hydro_8"/>
</dbReference>
<accession>A0ABW9AHI3</accession>
<keyword evidence="9" id="KW-0732">Signal</keyword>
<dbReference type="InterPro" id="IPR012341">
    <property type="entry name" value="6hp_glycosidase-like_sf"/>
</dbReference>
<feature type="region of interest" description="Disordered" evidence="8">
    <location>
        <begin position="363"/>
        <end position="382"/>
    </location>
</feature>
<keyword evidence="11" id="KW-1185">Reference proteome</keyword>
<feature type="region of interest" description="Disordered" evidence="8">
    <location>
        <begin position="312"/>
        <end position="331"/>
    </location>
</feature>
<keyword evidence="6 10" id="KW-0326">Glycosidase</keyword>
<keyword evidence="7" id="KW-0119">Carbohydrate metabolism</keyword>
<comment type="similarity">
    <text evidence="2">Belongs to the glycosyl hydrolase 8 (cellulase D) family.</text>
</comment>
<dbReference type="InterPro" id="IPR008928">
    <property type="entry name" value="6-hairpin_glycosidase_sf"/>
</dbReference>
<evidence type="ECO:0000256" key="5">
    <source>
        <dbReference type="ARBA" id="ARBA00023001"/>
    </source>
</evidence>
<name>A0ABW9AHI3_9BURK</name>
<feature type="chain" id="PRO_5045302172" description="cellulase" evidence="9">
    <location>
        <begin position="33"/>
        <end position="421"/>
    </location>
</feature>
<dbReference type="PRINTS" id="PR00735">
    <property type="entry name" value="GLHYDRLASE8"/>
</dbReference>
<evidence type="ECO:0000313" key="11">
    <source>
        <dbReference type="Proteomes" id="UP001629246"/>
    </source>
</evidence>
<keyword evidence="7" id="KW-0624">Polysaccharide degradation</keyword>
<dbReference type="Pfam" id="PF01270">
    <property type="entry name" value="Glyco_hydro_8"/>
    <property type="match status" value="1"/>
</dbReference>
<dbReference type="EMBL" id="JAQQFM010000011">
    <property type="protein sequence ID" value="MFL9926912.1"/>
    <property type="molecule type" value="Genomic_DNA"/>
</dbReference>
<evidence type="ECO:0000256" key="6">
    <source>
        <dbReference type="ARBA" id="ARBA00023295"/>
    </source>
</evidence>
<evidence type="ECO:0000256" key="2">
    <source>
        <dbReference type="ARBA" id="ARBA00009209"/>
    </source>
</evidence>
<dbReference type="Proteomes" id="UP001629246">
    <property type="component" value="Unassembled WGS sequence"/>
</dbReference>
<evidence type="ECO:0000256" key="1">
    <source>
        <dbReference type="ARBA" id="ARBA00000966"/>
    </source>
</evidence>
<comment type="catalytic activity">
    <reaction evidence="1">
        <text>Endohydrolysis of (1-&gt;4)-beta-D-glucosidic linkages in cellulose, lichenin and cereal beta-D-glucans.</text>
        <dbReference type="EC" id="3.2.1.4"/>
    </reaction>
</comment>
<comment type="caution">
    <text evidence="10">The sequence shown here is derived from an EMBL/GenBank/DDBJ whole genome shotgun (WGS) entry which is preliminary data.</text>
</comment>
<dbReference type="SUPFAM" id="SSF48208">
    <property type="entry name" value="Six-hairpin glycosidases"/>
    <property type="match status" value="1"/>
</dbReference>
<reference evidence="10 11" key="1">
    <citation type="journal article" date="2024" name="Chem. Sci.">
        <title>Discovery of megapolipeptins by genome mining of a Burkholderiales bacteria collection.</title>
        <authorList>
            <person name="Paulo B.S."/>
            <person name="Recchia M.J.J."/>
            <person name="Lee S."/>
            <person name="Fergusson C.H."/>
            <person name="Romanowski S.B."/>
            <person name="Hernandez A."/>
            <person name="Krull N."/>
            <person name="Liu D.Y."/>
            <person name="Cavanagh H."/>
            <person name="Bos A."/>
            <person name="Gray C.A."/>
            <person name="Murphy B.T."/>
            <person name="Linington R.G."/>
            <person name="Eustaquio A.S."/>
        </authorList>
    </citation>
    <scope>NUCLEOTIDE SEQUENCE [LARGE SCALE GENOMIC DNA]</scope>
    <source>
        <strain evidence="10 11">RL21-008-BIB-A</strain>
    </source>
</reference>
<dbReference type="NCBIfam" id="NF008305">
    <property type="entry name" value="PRK11097.1"/>
    <property type="match status" value="1"/>
</dbReference>
<evidence type="ECO:0000313" key="10">
    <source>
        <dbReference type="EMBL" id="MFL9926912.1"/>
    </source>
</evidence>
<dbReference type="EC" id="3.2.1.4" evidence="3"/>
<keyword evidence="4 10" id="KW-0378">Hydrolase</keyword>
<evidence type="ECO:0000256" key="9">
    <source>
        <dbReference type="SAM" id="SignalP"/>
    </source>
</evidence>
<evidence type="ECO:0000256" key="7">
    <source>
        <dbReference type="ARBA" id="ARBA00023326"/>
    </source>
</evidence>
<proteinExistence type="inferred from homology"/>
<keyword evidence="5" id="KW-0136">Cellulose degradation</keyword>
<dbReference type="Gene3D" id="1.50.10.10">
    <property type="match status" value="1"/>
</dbReference>
<feature type="signal peptide" evidence="9">
    <location>
        <begin position="1"/>
        <end position="32"/>
    </location>
</feature>
<evidence type="ECO:0000256" key="8">
    <source>
        <dbReference type="SAM" id="MobiDB-lite"/>
    </source>
</evidence>
<gene>
    <name evidence="10" type="primary">bcsZ</name>
    <name evidence="10" type="ORF">PQR62_21755</name>
</gene>